<protein>
    <submittedName>
        <fullName evidence="1">Uncharacterized protein</fullName>
    </submittedName>
</protein>
<name>A0AAV8Q7W2_ENSVE</name>
<dbReference type="AlphaFoldDB" id="A0AAV8Q7W2"/>
<proteinExistence type="predicted"/>
<dbReference type="Proteomes" id="UP001222027">
    <property type="component" value="Unassembled WGS sequence"/>
</dbReference>
<accession>A0AAV8Q7W2</accession>
<reference evidence="1 2" key="1">
    <citation type="submission" date="2022-12" db="EMBL/GenBank/DDBJ databases">
        <title>Chromosome-scale assembly of the Ensete ventricosum genome.</title>
        <authorList>
            <person name="Dussert Y."/>
            <person name="Stocks J."/>
            <person name="Wendawek A."/>
            <person name="Woldeyes F."/>
            <person name="Nichols R.A."/>
            <person name="Borrell J.S."/>
        </authorList>
    </citation>
    <scope>NUCLEOTIDE SEQUENCE [LARGE SCALE GENOMIC DNA]</scope>
    <source>
        <strain evidence="2">cv. Maze</strain>
        <tissue evidence="1">Seeds</tissue>
    </source>
</reference>
<evidence type="ECO:0000313" key="2">
    <source>
        <dbReference type="Proteomes" id="UP001222027"/>
    </source>
</evidence>
<organism evidence="1 2">
    <name type="scientific">Ensete ventricosum</name>
    <name type="common">Abyssinian banana</name>
    <name type="synonym">Musa ensete</name>
    <dbReference type="NCBI Taxonomy" id="4639"/>
    <lineage>
        <taxon>Eukaryota</taxon>
        <taxon>Viridiplantae</taxon>
        <taxon>Streptophyta</taxon>
        <taxon>Embryophyta</taxon>
        <taxon>Tracheophyta</taxon>
        <taxon>Spermatophyta</taxon>
        <taxon>Magnoliopsida</taxon>
        <taxon>Liliopsida</taxon>
        <taxon>Zingiberales</taxon>
        <taxon>Musaceae</taxon>
        <taxon>Ensete</taxon>
    </lineage>
</organism>
<dbReference type="EMBL" id="JAQQAF010000008">
    <property type="protein sequence ID" value="KAJ8465651.1"/>
    <property type="molecule type" value="Genomic_DNA"/>
</dbReference>
<keyword evidence="2" id="KW-1185">Reference proteome</keyword>
<sequence length="69" mass="7881">MEPVLQFNLSVAVAHTVFHFGRKKKMINKLCSSCFYHSVLPMHMEINSCNTTIQFTGRIFIGKKVAVNH</sequence>
<comment type="caution">
    <text evidence="1">The sequence shown here is derived from an EMBL/GenBank/DDBJ whole genome shotgun (WGS) entry which is preliminary data.</text>
</comment>
<gene>
    <name evidence="1" type="ORF">OPV22_028203</name>
</gene>
<evidence type="ECO:0000313" key="1">
    <source>
        <dbReference type="EMBL" id="KAJ8465651.1"/>
    </source>
</evidence>